<gene>
    <name evidence="3" type="ORF">Lyticum_00004</name>
</gene>
<sequence>MTKTQIMSKKFITDWLRIALTNGIGPKTFNTLIEIFDKNPTKLIENLPNFTKNNNKLILCSELDVEIFLTNLEKMQGKLILSCDDKYPKLLKNIEDNPPFLTILGRLELLNSPCVAIVGARDSSTNGNIIAQKLARDLVDNNITVVSGMARGIDASAHKSALNQFVNIKKYNLCSEHIASTIGVLASGIDFMYPRDNIGLYKAMYENGLIISEKQIGIPPSADAFPQRNRIISGLCLGVVVVEAGKRSGTLITAGYAADQGREVFAVPGSPLDNRSEGTNNLIKAGVTLVQDTNDILNNIYFLREKEKFFKMSSSIIPEKSKNESLMVKNNPIEVYKNLSLNLEEYTQYIDQNEHNAEEYTNENGLSSLEIAYQEYLENTKEIDRIKNSIKTKLSFTPTSFKDVSNDIENSSSELINIILTEMELNGQIERKYGNMISLVRENKE</sequence>
<dbReference type="Proteomes" id="UP001289135">
    <property type="component" value="Unassembled WGS sequence"/>
</dbReference>
<evidence type="ECO:0000313" key="4">
    <source>
        <dbReference type="Proteomes" id="UP001289135"/>
    </source>
</evidence>
<evidence type="ECO:0000313" key="3">
    <source>
        <dbReference type="EMBL" id="MDZ5760854.1"/>
    </source>
</evidence>
<dbReference type="RefSeq" id="WP_322498294.1">
    <property type="nucleotide sequence ID" value="NZ_JARGYU010000001.1"/>
</dbReference>
<dbReference type="PANTHER" id="PTHR43022:SF1">
    <property type="entry name" value="PROTEIN SMF"/>
    <property type="match status" value="1"/>
</dbReference>
<dbReference type="PANTHER" id="PTHR43022">
    <property type="entry name" value="PROTEIN SMF"/>
    <property type="match status" value="1"/>
</dbReference>
<dbReference type="Pfam" id="PF02481">
    <property type="entry name" value="DNA_processg_A"/>
    <property type="match status" value="1"/>
</dbReference>
<dbReference type="AlphaFoldDB" id="A0AAE4VLU1"/>
<dbReference type="NCBIfam" id="TIGR00732">
    <property type="entry name" value="dprA"/>
    <property type="match status" value="1"/>
</dbReference>
<dbReference type="SUPFAM" id="SSF102405">
    <property type="entry name" value="MCP/YpsA-like"/>
    <property type="match status" value="1"/>
</dbReference>
<dbReference type="Gene3D" id="3.40.50.450">
    <property type="match status" value="1"/>
</dbReference>
<accession>A0AAE4VLU1</accession>
<organism evidence="3 4">
    <name type="scientific">Lyticum sinuosum</name>
    <dbReference type="NCBI Taxonomy" id="1332059"/>
    <lineage>
        <taxon>Bacteria</taxon>
        <taxon>Pseudomonadati</taxon>
        <taxon>Pseudomonadota</taxon>
        <taxon>Alphaproteobacteria</taxon>
        <taxon>Rickettsiales</taxon>
        <taxon>Lyticum</taxon>
    </lineage>
</organism>
<evidence type="ECO:0000256" key="1">
    <source>
        <dbReference type="ARBA" id="ARBA00006525"/>
    </source>
</evidence>
<reference evidence="3" key="1">
    <citation type="submission" date="2023-02" db="EMBL/GenBank/DDBJ databases">
        <title>Host association and intracellularity evolved multiple times independently in the Rickettsiales.</title>
        <authorList>
            <person name="Castelli M."/>
            <person name="Nardi T."/>
            <person name="Gammuto L."/>
            <person name="Bellinzona G."/>
            <person name="Sabaneyeva E."/>
            <person name="Potekhin A."/>
            <person name="Serra V."/>
            <person name="Petroni G."/>
            <person name="Sassera D."/>
        </authorList>
    </citation>
    <scope>NUCLEOTIDE SEQUENCE</scope>
    <source>
        <strain evidence="3">USBL-36I1</strain>
    </source>
</reference>
<protein>
    <submittedName>
        <fullName evidence="3">DNA-processing protein DprA</fullName>
    </submittedName>
</protein>
<comment type="similarity">
    <text evidence="1">Belongs to the DprA/Smf family.</text>
</comment>
<keyword evidence="4" id="KW-1185">Reference proteome</keyword>
<proteinExistence type="inferred from homology"/>
<dbReference type="EMBL" id="JARGYU010000001">
    <property type="protein sequence ID" value="MDZ5760854.1"/>
    <property type="molecule type" value="Genomic_DNA"/>
</dbReference>
<comment type="caution">
    <text evidence="3">The sequence shown here is derived from an EMBL/GenBank/DDBJ whole genome shotgun (WGS) entry which is preliminary data.</text>
</comment>
<evidence type="ECO:0000259" key="2">
    <source>
        <dbReference type="Pfam" id="PF02481"/>
    </source>
</evidence>
<dbReference type="InterPro" id="IPR003488">
    <property type="entry name" value="DprA"/>
</dbReference>
<dbReference type="InterPro" id="IPR057666">
    <property type="entry name" value="DrpA_SLOG"/>
</dbReference>
<feature type="domain" description="Smf/DprA SLOG" evidence="2">
    <location>
        <begin position="79"/>
        <end position="299"/>
    </location>
</feature>
<name>A0AAE4VLU1_9RICK</name>
<dbReference type="GO" id="GO:0009294">
    <property type="term" value="P:DNA-mediated transformation"/>
    <property type="evidence" value="ECO:0007669"/>
    <property type="project" value="InterPro"/>
</dbReference>